<proteinExistence type="predicted"/>
<gene>
    <name evidence="1" type="ordered locus">Metev_1227</name>
</gene>
<accession>D7E7M6</accession>
<reference evidence="1 2" key="1">
    <citation type="submission" date="2010-06" db="EMBL/GenBank/DDBJ databases">
        <title>Complete sequence chromosome of Methanohalobium evestigatum Z-7303.</title>
        <authorList>
            <consortium name="US DOE Joint Genome Institute"/>
            <person name="Lucas S."/>
            <person name="Copeland A."/>
            <person name="Lapidus A."/>
            <person name="Cheng J.-F."/>
            <person name="Bruce D."/>
            <person name="Goodwin L."/>
            <person name="Pitluck S."/>
            <person name="Saunders E."/>
            <person name="Detter J.C."/>
            <person name="Han C."/>
            <person name="Tapia R."/>
            <person name="Land M."/>
            <person name="Hauser L."/>
            <person name="Kyrpides N."/>
            <person name="Mikhailova N."/>
            <person name="Sieprawska-Lupa M."/>
            <person name="Whitman W.B."/>
            <person name="Anderson I."/>
            <person name="Woyke T."/>
        </authorList>
    </citation>
    <scope>NUCLEOTIDE SEQUENCE [LARGE SCALE GENOMIC DNA]</scope>
    <source>
        <strain evidence="2">ATCC BAA-1072 / DSM 3721 / NBRC 107634 / OCM 161 / Z-7303</strain>
    </source>
</reference>
<evidence type="ECO:0000313" key="1">
    <source>
        <dbReference type="EMBL" id="ADI74099.1"/>
    </source>
</evidence>
<dbReference type="KEGG" id="mev:Metev_1227"/>
<dbReference type="EMBL" id="CP002069">
    <property type="protein sequence ID" value="ADI74099.1"/>
    <property type="molecule type" value="Genomic_DNA"/>
</dbReference>
<protein>
    <submittedName>
        <fullName evidence="1">Uncharacterized protein</fullName>
    </submittedName>
</protein>
<dbReference type="Proteomes" id="UP000000391">
    <property type="component" value="Chromosome"/>
</dbReference>
<dbReference type="AlphaFoldDB" id="D7E7M6"/>
<dbReference type="HOGENOM" id="CLU_1727244_0_0_2"/>
<sequence length="168" mass="19659">MIHITQENRSKIKLDCIKEENGRGEFLINPTIMLRTLISGTYTRYNGGWLRKIDGLNKEHANGYSLIGEFYGGWKIQWLPPGLYVDCSKGGSRKNQKFYYSLIKLNPDGTAEVLKQIYNDPSWAVEFWDEIEKHLPEFKTREQILLDEQELISIRFEEINKELEKASQ</sequence>
<name>D7E7M6_METEZ</name>
<dbReference type="RefSeq" id="WP_013194665.1">
    <property type="nucleotide sequence ID" value="NC_014253.1"/>
</dbReference>
<evidence type="ECO:0000313" key="2">
    <source>
        <dbReference type="Proteomes" id="UP000000391"/>
    </source>
</evidence>
<organism evidence="1 2">
    <name type="scientific">Methanohalobium evestigatum (strain ATCC BAA-1072 / DSM 3721 / NBRC 107634 / OCM 161 / Z-7303)</name>
    <dbReference type="NCBI Taxonomy" id="644295"/>
    <lineage>
        <taxon>Archaea</taxon>
        <taxon>Methanobacteriati</taxon>
        <taxon>Methanobacteriota</taxon>
        <taxon>Stenosarchaea group</taxon>
        <taxon>Methanomicrobia</taxon>
        <taxon>Methanosarcinales</taxon>
        <taxon>Methanosarcinaceae</taxon>
        <taxon>Methanohalobium</taxon>
    </lineage>
</organism>
<dbReference type="GeneID" id="9346860"/>
<keyword evidence="2" id="KW-1185">Reference proteome</keyword>